<dbReference type="InterPro" id="IPR046175">
    <property type="entry name" value="DUF6177"/>
</dbReference>
<gene>
    <name evidence="1" type="ORF">LP52_01410</name>
</gene>
<dbReference type="AlphaFoldDB" id="A0A0C2GAS3"/>
<organism evidence="1 2">
    <name type="scientific">Streptomonospora alba</name>
    <dbReference type="NCBI Taxonomy" id="183763"/>
    <lineage>
        <taxon>Bacteria</taxon>
        <taxon>Bacillati</taxon>
        <taxon>Actinomycetota</taxon>
        <taxon>Actinomycetes</taxon>
        <taxon>Streptosporangiales</taxon>
        <taxon>Nocardiopsidaceae</taxon>
        <taxon>Streptomonospora</taxon>
    </lineage>
</organism>
<dbReference type="Proteomes" id="UP000031675">
    <property type="component" value="Unassembled WGS sequence"/>
</dbReference>
<proteinExistence type="predicted"/>
<dbReference type="EMBL" id="JROO01000003">
    <property type="protein sequence ID" value="KII00504.1"/>
    <property type="molecule type" value="Genomic_DNA"/>
</dbReference>
<comment type="caution">
    <text evidence="1">The sequence shown here is derived from an EMBL/GenBank/DDBJ whole genome shotgun (WGS) entry which is preliminary data.</text>
</comment>
<dbReference type="OrthoDB" id="5103427at2"/>
<accession>A0A0C2GAS3</accession>
<dbReference type="STRING" id="183763.LP52_01410"/>
<keyword evidence="2" id="KW-1185">Reference proteome</keyword>
<reference evidence="2" key="1">
    <citation type="journal article" date="2015" name="Chem. Biol.">
        <title>Structure, bioactivity, and resistance mechanism of streptomonomicin, an unusual lasso Peptide from an understudied halophilic actinomycete.</title>
        <authorList>
            <person name="Metelev M."/>
            <person name="Tietz J.I."/>
            <person name="Melby J.O."/>
            <person name="Blair P.M."/>
            <person name="Zhu L."/>
            <person name="Livnat I."/>
            <person name="Severinov K."/>
            <person name="Mitchell D.A."/>
        </authorList>
    </citation>
    <scope>NUCLEOTIDE SEQUENCE [LARGE SCALE GENOMIC DNA]</scope>
    <source>
        <strain evidence="2">YIM 90003</strain>
    </source>
</reference>
<evidence type="ECO:0000313" key="1">
    <source>
        <dbReference type="EMBL" id="KII00504.1"/>
    </source>
</evidence>
<sequence length="475" mass="50602">MTRDVVALLERRPTMRGMSRALVAAGRGLRVRTAAEGAVVELRDDSGQLVAAAQAGQRLAASREAERLLGPDIGESLPAQPWWVEARGAETGPAGSDTAGTVRRFADSLAAEFGGRVWEPEPRLQRDDPLLIGATDHPAITRATDHVAIAVQDRPVVGLSTWLADAVARHGRAGRGLQLVTPADTRLTCELSALLESPMARWVVRAPDGGHYDGHIGLPLVWHEQAGFVRADSRADPAGPHPHYPRPVEDAEDAVDHLLLDLRILHTADADLRLGAEAELLTDTFCGTAPALWGTAEPLTMVWNRDDVTALARRRAPNGSRFLFAAPPGAARPFSGTLSVNRVEEGVAESVSLTVAHPMGTAPDLEGVTGLVEELAAGGNLQTVNVYRRRGSKDLTRAPHPLGPLVPVGVGMGTDAVRTVGSAHAQSAPVEPVRLGARFAPSLWYPIGDGTDPRDRPRLRELLTHLRPDAAAARL</sequence>
<dbReference type="Pfam" id="PF19674">
    <property type="entry name" value="DUF6177"/>
    <property type="match status" value="1"/>
</dbReference>
<protein>
    <submittedName>
        <fullName evidence="1">Uncharacterized protein</fullName>
    </submittedName>
</protein>
<name>A0A0C2GAS3_9ACTN</name>
<evidence type="ECO:0000313" key="2">
    <source>
        <dbReference type="Proteomes" id="UP000031675"/>
    </source>
</evidence>